<evidence type="ECO:0000313" key="1">
    <source>
        <dbReference type="EMBL" id="AAO88007.1"/>
    </source>
</evidence>
<dbReference type="euHCVdb" id="AY194800"/>
<name>Q80I05_9HEPC</name>
<feature type="non-terminal residue" evidence="1">
    <location>
        <position position="47"/>
    </location>
</feature>
<dbReference type="EMBL" id="AY194800">
    <property type="protein sequence ID" value="AAO88007.1"/>
    <property type="molecule type" value="Genomic_RNA"/>
</dbReference>
<feature type="non-terminal residue" evidence="1">
    <location>
        <position position="1"/>
    </location>
</feature>
<accession>Q80I05</accession>
<sequence length="47" mass="4936">KVLIVMLLFAGVGGQQGTHTTGGAAAFTTHRFASLFRLGPSHKIQLV</sequence>
<organism evidence="1">
    <name type="scientific">Hepacivirus hominis</name>
    <dbReference type="NCBI Taxonomy" id="3052230"/>
    <lineage>
        <taxon>Viruses</taxon>
        <taxon>Riboviria</taxon>
        <taxon>Orthornavirae</taxon>
        <taxon>Kitrinoviricota</taxon>
        <taxon>Flasuviricetes</taxon>
        <taxon>Amarillovirales</taxon>
        <taxon>Flaviviridae</taxon>
        <taxon>Hepacivirus</taxon>
    </lineage>
</organism>
<reference evidence="1" key="1">
    <citation type="journal article" date="2004" name="J. Infect. Dis.">
        <title>Complexity and diversity of hepatitis C virus RNA in african americans and whites: analysis of the envelope-coding domain.</title>
        <authorList>
            <person name="Keenan E.D."/>
            <person name="Rouster S.D."/>
            <person name="Shire N.J."/>
            <person name="Horn P.S."/>
            <person name="Sherman K.E."/>
        </authorList>
    </citation>
    <scope>NUCLEOTIDE SEQUENCE</scope>
</reference>
<protein>
    <submittedName>
        <fullName evidence="1">Polyprotein</fullName>
    </submittedName>
</protein>
<proteinExistence type="predicted"/>